<dbReference type="AlphaFoldDB" id="A0A972SJZ3"/>
<comment type="caution">
    <text evidence="2">The sequence shown here is derived from an EMBL/GenBank/DDBJ whole genome shotgun (WGS) entry which is preliminary data.</text>
</comment>
<proteinExistence type="predicted"/>
<gene>
    <name evidence="2" type="ORF">GNZ13_24405</name>
</gene>
<dbReference type="GO" id="GO:0015074">
    <property type="term" value="P:DNA integration"/>
    <property type="evidence" value="ECO:0007669"/>
    <property type="project" value="InterPro"/>
</dbReference>
<name>A0A972SJZ3_9BURK</name>
<sequence>MTSSVCSTTSSLISMAVLARSRRARSTRTGRCLLMTTFGTRAVARDMPVDVVQAILGHASLQTTSTYVRPEQQRTLEAAAQYYAAEDD</sequence>
<dbReference type="InterPro" id="IPR011010">
    <property type="entry name" value="DNA_brk_join_enz"/>
</dbReference>
<keyword evidence="1" id="KW-0233">DNA recombination</keyword>
<dbReference type="Gene3D" id="1.10.443.10">
    <property type="entry name" value="Intergrase catalytic core"/>
    <property type="match status" value="1"/>
</dbReference>
<protein>
    <submittedName>
        <fullName evidence="2">Tyrosine-type recombinase/integrase</fullName>
    </submittedName>
</protein>
<evidence type="ECO:0000313" key="3">
    <source>
        <dbReference type="Proteomes" id="UP000655523"/>
    </source>
</evidence>
<dbReference type="SUPFAM" id="SSF56349">
    <property type="entry name" value="DNA breaking-rejoining enzymes"/>
    <property type="match status" value="1"/>
</dbReference>
<accession>A0A972SJZ3</accession>
<evidence type="ECO:0000256" key="1">
    <source>
        <dbReference type="ARBA" id="ARBA00023172"/>
    </source>
</evidence>
<dbReference type="EMBL" id="WOEZ01000130">
    <property type="protein sequence ID" value="NPT57629.1"/>
    <property type="molecule type" value="Genomic_DNA"/>
</dbReference>
<keyword evidence="3" id="KW-1185">Reference proteome</keyword>
<dbReference type="InterPro" id="IPR013762">
    <property type="entry name" value="Integrase-like_cat_sf"/>
</dbReference>
<dbReference type="GO" id="GO:0003677">
    <property type="term" value="F:DNA binding"/>
    <property type="evidence" value="ECO:0007669"/>
    <property type="project" value="InterPro"/>
</dbReference>
<reference evidence="2 3" key="1">
    <citation type="submission" date="2019-11" db="EMBL/GenBank/DDBJ databases">
        <title>Metabolism of dissolved organic matter in forest soils.</title>
        <authorList>
            <person name="Cyle K.T."/>
            <person name="Wilhelm R.C."/>
            <person name="Martinez C.E."/>
        </authorList>
    </citation>
    <scope>NUCLEOTIDE SEQUENCE [LARGE SCALE GENOMIC DNA]</scope>
    <source>
        <strain evidence="2 3">5N</strain>
    </source>
</reference>
<dbReference type="GO" id="GO:0006310">
    <property type="term" value="P:DNA recombination"/>
    <property type="evidence" value="ECO:0007669"/>
    <property type="project" value="UniProtKB-KW"/>
</dbReference>
<evidence type="ECO:0000313" key="2">
    <source>
        <dbReference type="EMBL" id="NPT57629.1"/>
    </source>
</evidence>
<organism evidence="2 3">
    <name type="scientific">Paraburkholderia elongata</name>
    <dbReference type="NCBI Taxonomy" id="2675747"/>
    <lineage>
        <taxon>Bacteria</taxon>
        <taxon>Pseudomonadati</taxon>
        <taxon>Pseudomonadota</taxon>
        <taxon>Betaproteobacteria</taxon>
        <taxon>Burkholderiales</taxon>
        <taxon>Burkholderiaceae</taxon>
        <taxon>Paraburkholderia</taxon>
    </lineage>
</organism>
<dbReference type="Proteomes" id="UP000655523">
    <property type="component" value="Unassembled WGS sequence"/>
</dbReference>